<dbReference type="AlphaFoldDB" id="A0A0E9WDW6"/>
<proteinExistence type="predicted"/>
<organism evidence="2">
    <name type="scientific">Anguilla anguilla</name>
    <name type="common">European freshwater eel</name>
    <name type="synonym">Muraena anguilla</name>
    <dbReference type="NCBI Taxonomy" id="7936"/>
    <lineage>
        <taxon>Eukaryota</taxon>
        <taxon>Metazoa</taxon>
        <taxon>Chordata</taxon>
        <taxon>Craniata</taxon>
        <taxon>Vertebrata</taxon>
        <taxon>Euteleostomi</taxon>
        <taxon>Actinopterygii</taxon>
        <taxon>Neopterygii</taxon>
        <taxon>Teleostei</taxon>
        <taxon>Anguilliformes</taxon>
        <taxon>Anguillidae</taxon>
        <taxon>Anguilla</taxon>
    </lineage>
</organism>
<dbReference type="EMBL" id="GBXM01019988">
    <property type="protein sequence ID" value="JAH88589.1"/>
    <property type="molecule type" value="Transcribed_RNA"/>
</dbReference>
<accession>A0A0E9WDW6</accession>
<keyword evidence="1" id="KW-1133">Transmembrane helix</keyword>
<keyword evidence="1" id="KW-0472">Membrane</keyword>
<reference evidence="2" key="1">
    <citation type="submission" date="2014-11" db="EMBL/GenBank/DDBJ databases">
        <authorList>
            <person name="Amaro Gonzalez C."/>
        </authorList>
    </citation>
    <scope>NUCLEOTIDE SEQUENCE</scope>
</reference>
<keyword evidence="1" id="KW-0812">Transmembrane</keyword>
<feature type="transmembrane region" description="Helical" evidence="1">
    <location>
        <begin position="6"/>
        <end position="24"/>
    </location>
</feature>
<name>A0A0E9WDW6_ANGAN</name>
<evidence type="ECO:0000256" key="1">
    <source>
        <dbReference type="SAM" id="Phobius"/>
    </source>
</evidence>
<evidence type="ECO:0000313" key="2">
    <source>
        <dbReference type="EMBL" id="JAH88589.1"/>
    </source>
</evidence>
<reference evidence="2" key="2">
    <citation type="journal article" date="2015" name="Fish Shellfish Immunol.">
        <title>Early steps in the European eel (Anguilla anguilla)-Vibrio vulnificus interaction in the gills: Role of the RtxA13 toxin.</title>
        <authorList>
            <person name="Callol A."/>
            <person name="Pajuelo D."/>
            <person name="Ebbesson L."/>
            <person name="Teles M."/>
            <person name="MacKenzie S."/>
            <person name="Amaro C."/>
        </authorList>
    </citation>
    <scope>NUCLEOTIDE SEQUENCE</scope>
</reference>
<protein>
    <submittedName>
        <fullName evidence="2">Uncharacterized protein</fullName>
    </submittedName>
</protein>
<sequence>MSKELWAYSSVLLIQFFSSFLFFIQGLDGFLGTHVDFIRMIQCGL</sequence>